<sequence length="132" mass="14130">MTPLQSTIVSHFLLNLRQLSRSTRCDMTDTGRGESHTTSIQFASFIDNMGEQVDHVFEHLDPASGWLDEDCSDADGETGADPPHVPRRSGSSDTALPSASGRDLKAEDTKQVVITPTVCAAVSEGIAAQTND</sequence>
<evidence type="ECO:0000313" key="2">
    <source>
        <dbReference type="EMBL" id="OCH85239.1"/>
    </source>
</evidence>
<protein>
    <submittedName>
        <fullName evidence="2">Uncharacterized protein</fullName>
    </submittedName>
</protein>
<keyword evidence="3" id="KW-1185">Reference proteome</keyword>
<proteinExistence type="predicted"/>
<gene>
    <name evidence="2" type="ORF">OBBRIDRAFT_329746</name>
</gene>
<accession>A0A8E2DGW2</accession>
<evidence type="ECO:0000256" key="1">
    <source>
        <dbReference type="SAM" id="MobiDB-lite"/>
    </source>
</evidence>
<dbReference type="AlphaFoldDB" id="A0A8E2DGW2"/>
<reference evidence="2 3" key="1">
    <citation type="submission" date="2016-07" db="EMBL/GenBank/DDBJ databases">
        <title>Draft genome of the white-rot fungus Obba rivulosa 3A-2.</title>
        <authorList>
            <consortium name="DOE Joint Genome Institute"/>
            <person name="Miettinen O."/>
            <person name="Riley R."/>
            <person name="Acob R."/>
            <person name="Barry K."/>
            <person name="Cullen D."/>
            <person name="De Vries R."/>
            <person name="Hainaut M."/>
            <person name="Hatakka A."/>
            <person name="Henrissat B."/>
            <person name="Hilden K."/>
            <person name="Kuo R."/>
            <person name="Labutti K."/>
            <person name="Lipzen A."/>
            <person name="Makela M.R."/>
            <person name="Sandor L."/>
            <person name="Spatafora J.W."/>
            <person name="Grigoriev I.V."/>
            <person name="Hibbett D.S."/>
        </authorList>
    </citation>
    <scope>NUCLEOTIDE SEQUENCE [LARGE SCALE GENOMIC DNA]</scope>
    <source>
        <strain evidence="2 3">3A-2</strain>
    </source>
</reference>
<dbReference type="EMBL" id="KV722599">
    <property type="protein sequence ID" value="OCH85239.1"/>
    <property type="molecule type" value="Genomic_DNA"/>
</dbReference>
<organism evidence="2 3">
    <name type="scientific">Obba rivulosa</name>
    <dbReference type="NCBI Taxonomy" id="1052685"/>
    <lineage>
        <taxon>Eukaryota</taxon>
        <taxon>Fungi</taxon>
        <taxon>Dikarya</taxon>
        <taxon>Basidiomycota</taxon>
        <taxon>Agaricomycotina</taxon>
        <taxon>Agaricomycetes</taxon>
        <taxon>Polyporales</taxon>
        <taxon>Gelatoporiaceae</taxon>
        <taxon>Obba</taxon>
    </lineage>
</organism>
<feature type="region of interest" description="Disordered" evidence="1">
    <location>
        <begin position="64"/>
        <end position="110"/>
    </location>
</feature>
<name>A0A8E2DGW2_9APHY</name>
<evidence type="ECO:0000313" key="3">
    <source>
        <dbReference type="Proteomes" id="UP000250043"/>
    </source>
</evidence>
<dbReference type="Proteomes" id="UP000250043">
    <property type="component" value="Unassembled WGS sequence"/>
</dbReference>
<dbReference type="OrthoDB" id="10625971at2759"/>
<feature type="compositionally biased region" description="Acidic residues" evidence="1">
    <location>
        <begin position="67"/>
        <end position="78"/>
    </location>
</feature>